<evidence type="ECO:0000256" key="1">
    <source>
        <dbReference type="ARBA" id="ARBA00023125"/>
    </source>
</evidence>
<dbReference type="PANTHER" id="PTHR46797">
    <property type="entry name" value="HTH-TYPE TRANSCRIPTIONAL REGULATOR"/>
    <property type="match status" value="1"/>
</dbReference>
<dbReference type="InterPro" id="IPR014710">
    <property type="entry name" value="RmlC-like_jellyroll"/>
</dbReference>
<dbReference type="InterPro" id="IPR001387">
    <property type="entry name" value="Cro/C1-type_HTH"/>
</dbReference>
<dbReference type="OrthoDB" id="9805356at2"/>
<reference evidence="4 5" key="1">
    <citation type="submission" date="2019-06" db="EMBL/GenBank/DDBJ databases">
        <title>Whole genome sequence for Cellvibrionaceae sp. R142.</title>
        <authorList>
            <person name="Wang G."/>
        </authorList>
    </citation>
    <scope>NUCLEOTIDE SEQUENCE [LARGE SCALE GENOMIC DNA]</scope>
    <source>
        <strain evidence="4 5">R142</strain>
    </source>
</reference>
<gene>
    <name evidence="4" type="ORF">FKG94_11845</name>
</gene>
<dbReference type="SUPFAM" id="SSF51182">
    <property type="entry name" value="RmlC-like cupins"/>
    <property type="match status" value="1"/>
</dbReference>
<dbReference type="InterPro" id="IPR050807">
    <property type="entry name" value="TransReg_Diox_bact_type"/>
</dbReference>
<accession>A0A545TNB6</accession>
<protein>
    <submittedName>
        <fullName evidence="4">Helix-turn-helix domain-containing protein</fullName>
    </submittedName>
</protein>
<dbReference type="GO" id="GO:0005829">
    <property type="term" value="C:cytosol"/>
    <property type="evidence" value="ECO:0007669"/>
    <property type="project" value="TreeGrafter"/>
</dbReference>
<evidence type="ECO:0000313" key="5">
    <source>
        <dbReference type="Proteomes" id="UP000319732"/>
    </source>
</evidence>
<dbReference type="RefSeq" id="WP_142904518.1">
    <property type="nucleotide sequence ID" value="NZ_ML660093.1"/>
</dbReference>
<evidence type="ECO:0000313" key="4">
    <source>
        <dbReference type="EMBL" id="TQV78714.1"/>
    </source>
</evidence>
<dbReference type="PANTHER" id="PTHR46797:SF1">
    <property type="entry name" value="METHYLPHOSPHONATE SYNTHASE"/>
    <property type="match status" value="1"/>
</dbReference>
<dbReference type="InterPro" id="IPR011051">
    <property type="entry name" value="RmlC_Cupin_sf"/>
</dbReference>
<sequence length="237" mass="25956">MAAVKKATKNVNKKRKEEDSAEKSVWRRDSEAQQISGEMGARIRRFREQEKMSLNTASELTGIPAATLSRIETNKMSPTFPVLLKIMAGLKISLTDLISLDSPEKRNNIISVTMPGEAPSNTIHGYTHWAPNTDSAFSHLAQPLVFEVSAKNLEDAGGLKGHDGIEFCYVLGGMLTLHFEGQEPFDIPEGGSAMFAGKVPHSYVSKGRKKTKVLNIVMMDPVVNGGTPKKPFSVRKS</sequence>
<comment type="caution">
    <text evidence="4">The sequence shown here is derived from an EMBL/GenBank/DDBJ whole genome shotgun (WGS) entry which is preliminary data.</text>
</comment>
<dbReference type="PROSITE" id="PS50943">
    <property type="entry name" value="HTH_CROC1"/>
    <property type="match status" value="1"/>
</dbReference>
<organism evidence="4 5">
    <name type="scientific">Exilibacterium tricleocarpae</name>
    <dbReference type="NCBI Taxonomy" id="2591008"/>
    <lineage>
        <taxon>Bacteria</taxon>
        <taxon>Pseudomonadati</taxon>
        <taxon>Pseudomonadota</taxon>
        <taxon>Gammaproteobacteria</taxon>
        <taxon>Cellvibrionales</taxon>
        <taxon>Cellvibrionaceae</taxon>
        <taxon>Exilibacterium</taxon>
    </lineage>
</organism>
<evidence type="ECO:0000259" key="3">
    <source>
        <dbReference type="PROSITE" id="PS50943"/>
    </source>
</evidence>
<dbReference type="Gene3D" id="2.60.120.10">
    <property type="entry name" value="Jelly Rolls"/>
    <property type="match status" value="1"/>
</dbReference>
<feature type="domain" description="HTH cro/C1-type" evidence="3">
    <location>
        <begin position="43"/>
        <end position="97"/>
    </location>
</feature>
<dbReference type="GO" id="GO:0003700">
    <property type="term" value="F:DNA-binding transcription factor activity"/>
    <property type="evidence" value="ECO:0007669"/>
    <property type="project" value="TreeGrafter"/>
</dbReference>
<dbReference type="SMART" id="SM00530">
    <property type="entry name" value="HTH_XRE"/>
    <property type="match status" value="1"/>
</dbReference>
<dbReference type="Proteomes" id="UP000319732">
    <property type="component" value="Unassembled WGS sequence"/>
</dbReference>
<feature type="region of interest" description="Disordered" evidence="2">
    <location>
        <begin position="1"/>
        <end position="42"/>
    </location>
</feature>
<dbReference type="Gene3D" id="1.10.260.40">
    <property type="entry name" value="lambda repressor-like DNA-binding domains"/>
    <property type="match status" value="1"/>
</dbReference>
<dbReference type="Pfam" id="PF01381">
    <property type="entry name" value="HTH_3"/>
    <property type="match status" value="1"/>
</dbReference>
<feature type="compositionally biased region" description="Basic and acidic residues" evidence="2">
    <location>
        <begin position="15"/>
        <end position="31"/>
    </location>
</feature>
<dbReference type="GO" id="GO:0003677">
    <property type="term" value="F:DNA binding"/>
    <property type="evidence" value="ECO:0007669"/>
    <property type="project" value="UniProtKB-KW"/>
</dbReference>
<dbReference type="SUPFAM" id="SSF47413">
    <property type="entry name" value="lambda repressor-like DNA-binding domains"/>
    <property type="match status" value="1"/>
</dbReference>
<dbReference type="InterPro" id="IPR010982">
    <property type="entry name" value="Lambda_DNA-bd_dom_sf"/>
</dbReference>
<evidence type="ECO:0000256" key="2">
    <source>
        <dbReference type="SAM" id="MobiDB-lite"/>
    </source>
</evidence>
<name>A0A545TNB6_9GAMM</name>
<dbReference type="Pfam" id="PF07883">
    <property type="entry name" value="Cupin_2"/>
    <property type="match status" value="1"/>
</dbReference>
<dbReference type="InterPro" id="IPR013096">
    <property type="entry name" value="Cupin_2"/>
</dbReference>
<dbReference type="EMBL" id="VHSG01000012">
    <property type="protein sequence ID" value="TQV78714.1"/>
    <property type="molecule type" value="Genomic_DNA"/>
</dbReference>
<keyword evidence="1" id="KW-0238">DNA-binding</keyword>
<dbReference type="AlphaFoldDB" id="A0A545TNB6"/>
<dbReference type="CDD" id="cd00093">
    <property type="entry name" value="HTH_XRE"/>
    <property type="match status" value="1"/>
</dbReference>
<feature type="compositionally biased region" description="Basic residues" evidence="2">
    <location>
        <begin position="1"/>
        <end position="14"/>
    </location>
</feature>
<keyword evidence="5" id="KW-1185">Reference proteome</keyword>
<proteinExistence type="predicted"/>
<dbReference type="CDD" id="cd02209">
    <property type="entry name" value="cupin_XRE_C"/>
    <property type="match status" value="1"/>
</dbReference>